<feature type="compositionally biased region" description="Basic and acidic residues" evidence="25">
    <location>
        <begin position="15"/>
        <end position="38"/>
    </location>
</feature>
<evidence type="ECO:0000256" key="17">
    <source>
        <dbReference type="ARBA" id="ARBA00023187"/>
    </source>
</evidence>
<feature type="compositionally biased region" description="Basic residues" evidence="25">
    <location>
        <begin position="322"/>
        <end position="336"/>
    </location>
</feature>
<evidence type="ECO:0000313" key="27">
    <source>
        <dbReference type="EMBL" id="VDD91167.1"/>
    </source>
</evidence>
<evidence type="ECO:0000256" key="9">
    <source>
        <dbReference type="ARBA" id="ARBA00022679"/>
    </source>
</evidence>
<evidence type="ECO:0000256" key="16">
    <source>
        <dbReference type="ARBA" id="ARBA00022990"/>
    </source>
</evidence>
<keyword evidence="4" id="KW-0158">Chromosome</keyword>
<evidence type="ECO:0000256" key="15">
    <source>
        <dbReference type="ARBA" id="ARBA00022843"/>
    </source>
</evidence>
<comment type="catalytic activity">
    <reaction evidence="23">
        <text>L-threonyl-[protein] + ATP = O-phospho-L-threonyl-[protein] + ADP + H(+)</text>
        <dbReference type="Rhea" id="RHEA:46608"/>
        <dbReference type="Rhea" id="RHEA-COMP:11060"/>
        <dbReference type="Rhea" id="RHEA-COMP:11605"/>
        <dbReference type="ChEBI" id="CHEBI:15378"/>
        <dbReference type="ChEBI" id="CHEBI:30013"/>
        <dbReference type="ChEBI" id="CHEBI:30616"/>
        <dbReference type="ChEBI" id="CHEBI:61977"/>
        <dbReference type="ChEBI" id="CHEBI:456216"/>
        <dbReference type="EC" id="2.7.11.1"/>
    </reaction>
    <physiologicalReaction direction="left-to-right" evidence="23">
        <dbReference type="Rhea" id="RHEA:46609"/>
    </physiologicalReaction>
</comment>
<evidence type="ECO:0000256" key="3">
    <source>
        <dbReference type="ARBA" id="ARBA00012513"/>
    </source>
</evidence>
<feature type="compositionally biased region" description="Basic and acidic residues" evidence="25">
    <location>
        <begin position="356"/>
        <end position="370"/>
    </location>
</feature>
<dbReference type="SUPFAM" id="SSF56112">
    <property type="entry name" value="Protein kinase-like (PK-like)"/>
    <property type="match status" value="1"/>
</dbReference>
<dbReference type="PANTHER" id="PTHR24058">
    <property type="entry name" value="DUAL SPECIFICITY PROTEIN KINASE"/>
    <property type="match status" value="1"/>
</dbReference>
<comment type="subunit">
    <text evidence="22">Interacts with CLK1 C-terminus. Associates with the U5 snRNP and NCOR1 deacetylase complexes. Identified in the spliceosome C complex.</text>
</comment>
<evidence type="ECO:0000256" key="5">
    <source>
        <dbReference type="ARBA" id="ARBA00022499"/>
    </source>
</evidence>
<feature type="region of interest" description="Disordered" evidence="25">
    <location>
        <begin position="1"/>
        <end position="495"/>
    </location>
</feature>
<reference evidence="29" key="1">
    <citation type="submission" date="2017-02" db="UniProtKB">
        <authorList>
            <consortium name="WormBaseParasite"/>
        </authorList>
    </citation>
    <scope>IDENTIFICATION</scope>
</reference>
<comment type="similarity">
    <text evidence="19">Belongs to the protein kinase superfamily. CMGC Ser/Thr protein kinase family.</text>
</comment>
<dbReference type="EC" id="2.7.11.1" evidence="3"/>
<feature type="compositionally biased region" description="Basic residues" evidence="25">
    <location>
        <begin position="388"/>
        <end position="403"/>
    </location>
</feature>
<feature type="compositionally biased region" description="Acidic residues" evidence="25">
    <location>
        <begin position="536"/>
        <end position="551"/>
    </location>
</feature>
<evidence type="ECO:0000256" key="6">
    <source>
        <dbReference type="ARBA" id="ARBA00022527"/>
    </source>
</evidence>
<evidence type="ECO:0000256" key="21">
    <source>
        <dbReference type="ARBA" id="ARBA00031858"/>
    </source>
</evidence>
<evidence type="ECO:0000256" key="12">
    <source>
        <dbReference type="ARBA" id="ARBA00022777"/>
    </source>
</evidence>
<evidence type="ECO:0000256" key="4">
    <source>
        <dbReference type="ARBA" id="ARBA00022454"/>
    </source>
</evidence>
<keyword evidence="6" id="KW-0723">Serine/threonine-protein kinase</keyword>
<dbReference type="GO" id="GO:0005681">
    <property type="term" value="C:spliceosomal complex"/>
    <property type="evidence" value="ECO:0007669"/>
    <property type="project" value="UniProtKB-KW"/>
</dbReference>
<accession>A0A0N4V7N7</accession>
<reference evidence="27 28" key="2">
    <citation type="submission" date="2018-10" db="EMBL/GenBank/DDBJ databases">
        <authorList>
            <consortium name="Pathogen Informatics"/>
        </authorList>
    </citation>
    <scope>NUCLEOTIDE SEQUENCE [LARGE SCALE GENOMIC DNA]</scope>
</reference>
<dbReference type="GO" id="GO:0004674">
    <property type="term" value="F:protein serine/threonine kinase activity"/>
    <property type="evidence" value="ECO:0007669"/>
    <property type="project" value="UniProtKB-KW"/>
</dbReference>
<evidence type="ECO:0000256" key="24">
    <source>
        <dbReference type="ARBA" id="ARBA00048977"/>
    </source>
</evidence>
<evidence type="ECO:0000256" key="22">
    <source>
        <dbReference type="ARBA" id="ARBA00046964"/>
    </source>
</evidence>
<keyword evidence="5" id="KW-1017">Isopeptide bond</keyword>
<evidence type="ECO:0000256" key="1">
    <source>
        <dbReference type="ARBA" id="ARBA00004123"/>
    </source>
</evidence>
<dbReference type="GO" id="GO:0000776">
    <property type="term" value="C:kinetochore"/>
    <property type="evidence" value="ECO:0007669"/>
    <property type="project" value="UniProtKB-KW"/>
</dbReference>
<evidence type="ECO:0000256" key="18">
    <source>
        <dbReference type="ARBA" id="ARBA00023242"/>
    </source>
</evidence>
<keyword evidence="7" id="KW-0597">Phosphoprotein</keyword>
<dbReference type="FunFam" id="3.30.200.20:FF:000123">
    <property type="entry name" value="serine/threonine-protein kinase PRP4 homolog"/>
    <property type="match status" value="1"/>
</dbReference>
<keyword evidence="28" id="KW-1185">Reference proteome</keyword>
<evidence type="ECO:0000259" key="26">
    <source>
        <dbReference type="PROSITE" id="PS50011"/>
    </source>
</evidence>
<dbReference type="EMBL" id="UXUI01008313">
    <property type="protein sequence ID" value="VDD91167.1"/>
    <property type="molecule type" value="Genomic_DNA"/>
</dbReference>
<dbReference type="SMART" id="SM00220">
    <property type="entry name" value="S_TKc"/>
    <property type="match status" value="1"/>
</dbReference>
<dbReference type="STRING" id="51028.A0A0N4V7N7"/>
<comment type="subcellular location">
    <subcellularLocation>
        <location evidence="2">Chromosome</location>
        <location evidence="2">Centromere</location>
        <location evidence="2">Kinetochore</location>
    </subcellularLocation>
    <subcellularLocation>
        <location evidence="1">Nucleus</location>
    </subcellularLocation>
</comment>
<evidence type="ECO:0000256" key="14">
    <source>
        <dbReference type="ARBA" id="ARBA00022840"/>
    </source>
</evidence>
<feature type="compositionally biased region" description="Basic and acidic residues" evidence="25">
    <location>
        <begin position="480"/>
        <end position="495"/>
    </location>
</feature>
<proteinExistence type="inferred from homology"/>
<dbReference type="PANTHER" id="PTHR24058:SF103">
    <property type="entry name" value="SERINE_THREONINE-PROTEIN KINASE PRP4 HOMOLOG"/>
    <property type="match status" value="1"/>
</dbReference>
<keyword evidence="16" id="KW-0007">Acetylation</keyword>
<keyword evidence="14" id="KW-0067">ATP-binding</keyword>
<feature type="domain" description="Protein kinase" evidence="26">
    <location>
        <begin position="709"/>
        <end position="1025"/>
    </location>
</feature>
<sequence length="1028" mass="118820">MLSDEGVHPSLSVLRELRSDDEAFKEMEEKEPNEVNEKVRKRKRHASGGDDHGGHKHRKKDKKSKRHKKAKKKKSKTVDEDVEELTKHSTAVDEDVKTSPVQKEGERRNDKMRGSQPLEDKPEDSKRESGSSNNSQLLEKDAKRTRRNSDYDSYATRSENSAYVSSERQKAHISNGVQTQSLTEEKQEPSSFSRKNRLPETEQSSSFAEKRKQSSDDESRKKRSRSSEVKKQSSAEKRRRSRSTERDADAAILEKRRRSRSGDRDGVVKRKESYTQEKRGRSRSSERRGRSRSAGKRRRSYSSDARKQSRSKDERGRSRSVEKRRRSRSSAGRRRLSRDVEQRERRSKSRTSLRANGDDRMSRRSPSREIRKSHRSSSRTRERDVRGSRHRRSNSRERHRKSAQSRDRRRASSREKDYRKTSRDSTRGRKEKSRHESSKLKEEKGKSAKNGHHSHQRATRSNDDDWSGGYGSASSLDLSDSDKEEKKINELRSRRQKIIQEIEKKADSELNGRNSGHVILMAFIFTDSPMDRDVSEEQGQDDDETDDNSSDAEERVLEEAKKELEKGYESDTSVPSSPASPGEDTPADFFGDLKQKMGREESEVEQALRKAIEEEAEEQRRQRGEDPTLKKQDSKQMNEIPTFDMFATDAELPPEVLEKAAVVVSNQDAANASLKDNWDDNEGYYRMFFYLIVFLRTGVRIGEMLDGRYRVYGYTGAGVFGNVVRATDAARSNTHVAVKIIRNNDVMKKTGMKELEILKKLNEADRDDRYHCLQLYRHFSHHQHLCLVFESLNINLRELLKKYGNNVGLHMKAVRSYTQQLLLALRLMKKCSILHADIKPDNILVNESKLTLKLCDFGSACHVAETEVAPYLVSRFYRAPEIMLGLPYDFGIDLWSVAVTLYEVYTGKIMFAGRSNNQMLKYMMDLKGKFPNKIVRKAQFRDQHFDSNCNFLYHEVDKVTQRDKITTLSVVKIARDLRAELLGEQELDKDGMRKLEQFRSLLDAMTVLDSSKRISCNEALKHPFVVEK</sequence>
<feature type="compositionally biased region" description="Basic and acidic residues" evidence="25">
    <location>
        <begin position="76"/>
        <end position="129"/>
    </location>
</feature>
<dbReference type="OrthoDB" id="3967at2759"/>
<gene>
    <name evidence="27" type="ORF">EVEC_LOCUS5918</name>
</gene>
<evidence type="ECO:0000256" key="20">
    <source>
        <dbReference type="ARBA" id="ARBA00023637"/>
    </source>
</evidence>
<keyword evidence="12" id="KW-0418">Kinase</keyword>
<dbReference type="InterPro" id="IPR050494">
    <property type="entry name" value="Ser_Thr_dual-spec_kinase"/>
</dbReference>
<dbReference type="InterPro" id="IPR011009">
    <property type="entry name" value="Kinase-like_dom_sf"/>
</dbReference>
<evidence type="ECO:0000256" key="11">
    <source>
        <dbReference type="ARBA" id="ARBA00022741"/>
    </source>
</evidence>
<evidence type="ECO:0000256" key="8">
    <source>
        <dbReference type="ARBA" id="ARBA00022664"/>
    </source>
</evidence>
<dbReference type="GO" id="GO:0045292">
    <property type="term" value="P:mRNA cis splicing, via spliceosome"/>
    <property type="evidence" value="ECO:0007669"/>
    <property type="project" value="InterPro"/>
</dbReference>
<evidence type="ECO:0000256" key="7">
    <source>
        <dbReference type="ARBA" id="ARBA00022553"/>
    </source>
</evidence>
<keyword evidence="15" id="KW-0832">Ubl conjugation</keyword>
<name>A0A0N4V7N7_ENTVE</name>
<evidence type="ECO:0000256" key="2">
    <source>
        <dbReference type="ARBA" id="ARBA00004629"/>
    </source>
</evidence>
<comment type="catalytic activity">
    <reaction evidence="24">
        <text>L-seryl-[protein] + ATP = O-phospho-L-seryl-[protein] + ADP + H(+)</text>
        <dbReference type="Rhea" id="RHEA:17989"/>
        <dbReference type="Rhea" id="RHEA-COMP:9863"/>
        <dbReference type="Rhea" id="RHEA-COMP:11604"/>
        <dbReference type="ChEBI" id="CHEBI:15378"/>
        <dbReference type="ChEBI" id="CHEBI:29999"/>
        <dbReference type="ChEBI" id="CHEBI:30616"/>
        <dbReference type="ChEBI" id="CHEBI:83421"/>
        <dbReference type="ChEBI" id="CHEBI:456216"/>
        <dbReference type="EC" id="2.7.11.1"/>
    </reaction>
    <physiologicalReaction direction="left-to-right" evidence="24">
        <dbReference type="Rhea" id="RHEA:17990"/>
    </physiologicalReaction>
</comment>
<dbReference type="Pfam" id="PF00069">
    <property type="entry name" value="Pkinase"/>
    <property type="match status" value="1"/>
</dbReference>
<protein>
    <recommendedName>
        <fullName evidence="20">Serine/threonine-protein kinase PRP4 homolog</fullName>
        <ecNumber evidence="3">2.7.11.1</ecNumber>
    </recommendedName>
    <alternativeName>
        <fullName evidence="21">PRP4 pre-mRNA-processing factor 4 homolog</fullName>
    </alternativeName>
</protein>
<keyword evidence="18" id="KW-0539">Nucleus</keyword>
<evidence type="ECO:0000313" key="29">
    <source>
        <dbReference type="WBParaSite" id="EVEC_0000630701-mRNA-1"/>
    </source>
</evidence>
<evidence type="ECO:0000256" key="10">
    <source>
        <dbReference type="ARBA" id="ARBA00022728"/>
    </source>
</evidence>
<keyword evidence="8" id="KW-0507">mRNA processing</keyword>
<evidence type="ECO:0000256" key="13">
    <source>
        <dbReference type="ARBA" id="ARBA00022838"/>
    </source>
</evidence>
<dbReference type="InterPro" id="IPR000719">
    <property type="entry name" value="Prot_kinase_dom"/>
</dbReference>
<feature type="compositionally biased region" description="Basic residues" evidence="25">
    <location>
        <begin position="54"/>
        <end position="75"/>
    </location>
</feature>
<feature type="compositionally biased region" description="Basic and acidic residues" evidence="25">
    <location>
        <begin position="404"/>
        <end position="446"/>
    </location>
</feature>
<keyword evidence="9" id="KW-0808">Transferase</keyword>
<feature type="compositionally biased region" description="Polar residues" evidence="25">
    <location>
        <begin position="570"/>
        <end position="579"/>
    </location>
</feature>
<dbReference type="WBParaSite" id="EVEC_0000630701-mRNA-1">
    <property type="protein sequence ID" value="EVEC_0000630701-mRNA-1"/>
    <property type="gene ID" value="EVEC_0000630701"/>
</dbReference>
<feature type="compositionally biased region" description="Basic residues" evidence="25">
    <location>
        <begin position="447"/>
        <end position="458"/>
    </location>
</feature>
<keyword evidence="11" id="KW-0547">Nucleotide-binding</keyword>
<keyword evidence="13" id="KW-0995">Kinetochore</keyword>
<dbReference type="GO" id="GO:0005524">
    <property type="term" value="F:ATP binding"/>
    <property type="evidence" value="ECO:0007669"/>
    <property type="project" value="UniProtKB-KW"/>
</dbReference>
<dbReference type="Proteomes" id="UP000274131">
    <property type="component" value="Unassembled WGS sequence"/>
</dbReference>
<feature type="compositionally biased region" description="Basic and acidic residues" evidence="25">
    <location>
        <begin position="552"/>
        <end position="569"/>
    </location>
</feature>
<keyword evidence="10" id="KW-0747">Spliceosome</keyword>
<feature type="compositionally biased region" description="Polar residues" evidence="25">
    <location>
        <begin position="155"/>
        <end position="166"/>
    </location>
</feature>
<dbReference type="PROSITE" id="PS50011">
    <property type="entry name" value="PROTEIN_KINASE_DOM"/>
    <property type="match status" value="1"/>
</dbReference>
<organism evidence="29">
    <name type="scientific">Enterobius vermicularis</name>
    <name type="common">Human pinworm</name>
    <dbReference type="NCBI Taxonomy" id="51028"/>
    <lineage>
        <taxon>Eukaryota</taxon>
        <taxon>Metazoa</taxon>
        <taxon>Ecdysozoa</taxon>
        <taxon>Nematoda</taxon>
        <taxon>Chromadorea</taxon>
        <taxon>Rhabditida</taxon>
        <taxon>Spirurina</taxon>
        <taxon>Oxyuridomorpha</taxon>
        <taxon>Oxyuroidea</taxon>
        <taxon>Oxyuridae</taxon>
        <taxon>Enterobius</taxon>
    </lineage>
</organism>
<keyword evidence="17" id="KW-0508">mRNA splicing</keyword>
<feature type="compositionally biased region" description="Basic and acidic residues" evidence="25">
    <location>
        <begin position="304"/>
        <end position="321"/>
    </location>
</feature>
<dbReference type="InterPro" id="IPR044092">
    <property type="entry name" value="STKc_PRP4"/>
</dbReference>
<feature type="compositionally biased region" description="Basic and acidic residues" evidence="25">
    <location>
        <begin position="138"/>
        <end position="150"/>
    </location>
</feature>
<feature type="region of interest" description="Disordered" evidence="25">
    <location>
        <begin position="614"/>
        <end position="636"/>
    </location>
</feature>
<feature type="region of interest" description="Disordered" evidence="25">
    <location>
        <begin position="529"/>
        <end position="590"/>
    </location>
</feature>
<dbReference type="InterPro" id="IPR008271">
    <property type="entry name" value="Ser/Thr_kinase_AS"/>
</dbReference>
<dbReference type="CDD" id="cd14135">
    <property type="entry name" value="STKc_PRP4"/>
    <property type="match status" value="1"/>
</dbReference>
<feature type="compositionally biased region" description="Basic residues" evidence="25">
    <location>
        <begin position="289"/>
        <end position="300"/>
    </location>
</feature>
<evidence type="ECO:0000313" key="28">
    <source>
        <dbReference type="Proteomes" id="UP000274131"/>
    </source>
</evidence>
<dbReference type="AlphaFoldDB" id="A0A0N4V7N7"/>
<evidence type="ECO:0000256" key="23">
    <source>
        <dbReference type="ARBA" id="ARBA00048659"/>
    </source>
</evidence>
<evidence type="ECO:0000256" key="25">
    <source>
        <dbReference type="SAM" id="MobiDB-lite"/>
    </source>
</evidence>
<evidence type="ECO:0000256" key="19">
    <source>
        <dbReference type="ARBA" id="ARBA00023596"/>
    </source>
</evidence>
<dbReference type="Gene3D" id="3.30.200.20">
    <property type="entry name" value="Phosphorylase Kinase, domain 1"/>
    <property type="match status" value="1"/>
</dbReference>
<feature type="compositionally biased region" description="Basic and acidic residues" evidence="25">
    <location>
        <begin position="208"/>
        <end position="288"/>
    </location>
</feature>
<dbReference type="PROSITE" id="PS00108">
    <property type="entry name" value="PROTEIN_KINASE_ST"/>
    <property type="match status" value="1"/>
</dbReference>
<dbReference type="Gene3D" id="1.10.510.10">
    <property type="entry name" value="Transferase(Phosphotransferase) domain 1"/>
    <property type="match status" value="1"/>
</dbReference>
<dbReference type="FunFam" id="1.10.510.10:FF:000078">
    <property type="entry name" value="Serine/threonine-protein kinase PRP4 homolog"/>
    <property type="match status" value="1"/>
</dbReference>